<keyword evidence="3 6" id="KW-0489">Methyltransferase</keyword>
<evidence type="ECO:0000313" key="7">
    <source>
        <dbReference type="EMBL" id="WIY26821.1"/>
    </source>
</evidence>
<dbReference type="SUPFAM" id="SSF53335">
    <property type="entry name" value="S-adenosyl-L-methionine-dependent methyltransferases"/>
    <property type="match status" value="1"/>
</dbReference>
<reference evidence="7 8" key="1">
    <citation type="submission" date="2023-06" db="EMBL/GenBank/DDBJ databases">
        <title>Parasedimentitalea psychrophila sp. nov., a psychrophilic bacterium isolated from deep-sea sediment.</title>
        <authorList>
            <person name="Li A."/>
        </authorList>
    </citation>
    <scope>NUCLEOTIDE SEQUENCE [LARGE SCALE GENOMIC DNA]</scope>
    <source>
        <strain evidence="7 8">QS115</strain>
    </source>
</reference>
<dbReference type="InterPro" id="IPR003682">
    <property type="entry name" value="rRNA_ssu_MeTfrase_G"/>
</dbReference>
<keyword evidence="5 6" id="KW-0949">S-adenosyl-L-methionine</keyword>
<gene>
    <name evidence="6 7" type="primary">rsmG</name>
    <name evidence="7" type="ORF">QPJ95_07870</name>
</gene>
<name>A0A9Y2P2M8_9RHOB</name>
<comment type="similarity">
    <text evidence="6">Belongs to the methyltransferase superfamily. RNA methyltransferase RsmG family.</text>
</comment>
<dbReference type="KEGG" id="ppso:QPJ95_07870"/>
<feature type="binding site" evidence="6">
    <location>
        <position position="138"/>
    </location>
    <ligand>
        <name>S-adenosyl-L-methionine</name>
        <dbReference type="ChEBI" id="CHEBI:59789"/>
    </ligand>
</feature>
<evidence type="ECO:0000256" key="3">
    <source>
        <dbReference type="ARBA" id="ARBA00022603"/>
    </source>
</evidence>
<sequence length="205" mass="23080">MREQNLLAQLNVSRETMERLEIFEQVLLKWNPKINLVSRASLNNLWTRHIIDSIQVYRSVEAPDHWLDIGSGGGFPGLIVGIMAAEEAPNVVVTLIESDQRKSVFLRTAARECGIKINVLSERIEQVERLAANVLSARALADLNTLLGFADHHLDPDGIALFPKGVTWRKELEEARQNWRFEVDPIKSLTEPDAVILKVRGVARA</sequence>
<proteinExistence type="inferred from homology"/>
<dbReference type="EMBL" id="CP127247">
    <property type="protein sequence ID" value="WIY26821.1"/>
    <property type="molecule type" value="Genomic_DNA"/>
</dbReference>
<keyword evidence="8" id="KW-1185">Reference proteome</keyword>
<dbReference type="RefSeq" id="WP_270917263.1">
    <property type="nucleotide sequence ID" value="NZ_CP127247.1"/>
</dbReference>
<dbReference type="AlphaFoldDB" id="A0A9Y2P2M8"/>
<dbReference type="PANTHER" id="PTHR31760:SF0">
    <property type="entry name" value="S-ADENOSYL-L-METHIONINE-DEPENDENT METHYLTRANSFERASES SUPERFAMILY PROTEIN"/>
    <property type="match status" value="1"/>
</dbReference>
<feature type="binding site" evidence="6">
    <location>
        <position position="75"/>
    </location>
    <ligand>
        <name>S-adenosyl-L-methionine</name>
        <dbReference type="ChEBI" id="CHEBI:59789"/>
    </ligand>
</feature>
<evidence type="ECO:0000256" key="1">
    <source>
        <dbReference type="ARBA" id="ARBA00022490"/>
    </source>
</evidence>
<dbReference type="EC" id="2.1.1.170" evidence="6"/>
<evidence type="ECO:0000256" key="2">
    <source>
        <dbReference type="ARBA" id="ARBA00022552"/>
    </source>
</evidence>
<evidence type="ECO:0000256" key="5">
    <source>
        <dbReference type="ARBA" id="ARBA00022691"/>
    </source>
</evidence>
<dbReference type="GO" id="GO:0070043">
    <property type="term" value="F:rRNA (guanine-N7-)-methyltransferase activity"/>
    <property type="evidence" value="ECO:0007669"/>
    <property type="project" value="UniProtKB-UniRule"/>
</dbReference>
<dbReference type="PANTHER" id="PTHR31760">
    <property type="entry name" value="S-ADENOSYL-L-METHIONINE-DEPENDENT METHYLTRANSFERASES SUPERFAMILY PROTEIN"/>
    <property type="match status" value="1"/>
</dbReference>
<dbReference type="HAMAP" id="MF_00074">
    <property type="entry name" value="16SrRNA_methyltr_G"/>
    <property type="match status" value="1"/>
</dbReference>
<feature type="binding site" evidence="6">
    <location>
        <begin position="124"/>
        <end position="125"/>
    </location>
    <ligand>
        <name>S-adenosyl-L-methionine</name>
        <dbReference type="ChEBI" id="CHEBI:59789"/>
    </ligand>
</feature>
<comment type="caution">
    <text evidence="6">Lacks conserved residue(s) required for the propagation of feature annotation.</text>
</comment>
<dbReference type="NCBIfam" id="TIGR00138">
    <property type="entry name" value="rsmG_gidB"/>
    <property type="match status" value="1"/>
</dbReference>
<keyword evidence="4 6" id="KW-0808">Transferase</keyword>
<comment type="subcellular location">
    <subcellularLocation>
        <location evidence="6">Cytoplasm</location>
    </subcellularLocation>
</comment>
<feature type="binding site" evidence="6">
    <location>
        <position position="70"/>
    </location>
    <ligand>
        <name>S-adenosyl-L-methionine</name>
        <dbReference type="ChEBI" id="CHEBI:59789"/>
    </ligand>
</feature>
<dbReference type="InterPro" id="IPR029063">
    <property type="entry name" value="SAM-dependent_MTases_sf"/>
</dbReference>
<dbReference type="Proteomes" id="UP001238334">
    <property type="component" value="Chromosome"/>
</dbReference>
<organism evidence="7 8">
    <name type="scientific">Parasedimentitalea psychrophila</name>
    <dbReference type="NCBI Taxonomy" id="2997337"/>
    <lineage>
        <taxon>Bacteria</taxon>
        <taxon>Pseudomonadati</taxon>
        <taxon>Pseudomonadota</taxon>
        <taxon>Alphaproteobacteria</taxon>
        <taxon>Rhodobacterales</taxon>
        <taxon>Paracoccaceae</taxon>
        <taxon>Parasedimentitalea</taxon>
    </lineage>
</organism>
<evidence type="ECO:0000313" key="8">
    <source>
        <dbReference type="Proteomes" id="UP001238334"/>
    </source>
</evidence>
<keyword evidence="2 6" id="KW-0698">rRNA processing</keyword>
<keyword evidence="1 6" id="KW-0963">Cytoplasm</keyword>
<dbReference type="Gene3D" id="3.40.50.150">
    <property type="entry name" value="Vaccinia Virus protein VP39"/>
    <property type="match status" value="1"/>
</dbReference>
<comment type="function">
    <text evidence="6">Specifically methylates the N7 position of guanine in position 527 of 16S rRNA.</text>
</comment>
<comment type="catalytic activity">
    <reaction evidence="6">
        <text>guanosine(527) in 16S rRNA + S-adenosyl-L-methionine = N(7)-methylguanosine(527) in 16S rRNA + S-adenosyl-L-homocysteine</text>
        <dbReference type="Rhea" id="RHEA:42732"/>
        <dbReference type="Rhea" id="RHEA-COMP:10209"/>
        <dbReference type="Rhea" id="RHEA-COMP:10210"/>
        <dbReference type="ChEBI" id="CHEBI:57856"/>
        <dbReference type="ChEBI" id="CHEBI:59789"/>
        <dbReference type="ChEBI" id="CHEBI:74269"/>
        <dbReference type="ChEBI" id="CHEBI:74480"/>
        <dbReference type="EC" id="2.1.1.170"/>
    </reaction>
</comment>
<dbReference type="Pfam" id="PF02527">
    <property type="entry name" value="GidB"/>
    <property type="match status" value="1"/>
</dbReference>
<evidence type="ECO:0000256" key="6">
    <source>
        <dbReference type="HAMAP-Rule" id="MF_00074"/>
    </source>
</evidence>
<evidence type="ECO:0000256" key="4">
    <source>
        <dbReference type="ARBA" id="ARBA00022679"/>
    </source>
</evidence>
<dbReference type="GO" id="GO:0005829">
    <property type="term" value="C:cytosol"/>
    <property type="evidence" value="ECO:0007669"/>
    <property type="project" value="TreeGrafter"/>
</dbReference>
<dbReference type="PIRSF" id="PIRSF003078">
    <property type="entry name" value="GidB"/>
    <property type="match status" value="1"/>
</dbReference>
<protein>
    <recommendedName>
        <fullName evidence="6">Ribosomal RNA small subunit methyltransferase G</fullName>
        <ecNumber evidence="6">2.1.1.170</ecNumber>
    </recommendedName>
    <alternativeName>
        <fullName evidence="6">16S rRNA 7-methylguanosine methyltransferase</fullName>
        <shortName evidence="6">16S rRNA m7G methyltransferase</shortName>
    </alternativeName>
</protein>
<accession>A0A9Y2P2M8</accession>